<dbReference type="GO" id="GO:0016747">
    <property type="term" value="F:acyltransferase activity, transferring groups other than amino-acyl groups"/>
    <property type="evidence" value="ECO:0007669"/>
    <property type="project" value="InterPro"/>
</dbReference>
<dbReference type="KEGG" id="mbar:MSBR2_1599"/>
<keyword evidence="2" id="KW-0012">Acyltransferase</keyword>
<sequence>MNVLGKLYKKTGEMMYTIRVLNLRDLLSVHLVYESLSANSKQYYNSIIYGKPKKPLWFLAQIALIISHTPFAKIVSRVYPKYLYFIVGAFDEQNRLLGFAHFVLHGYSSNGKLIGRLGIAIKDEFQGKGLGTKLMEKLIQLAKNNSVGIIFLEVLSTNEKGLALYKKCGFRTVNVYRNQANVNGKKHDIYKMELSL</sequence>
<gene>
    <name evidence="4" type="ORF">MSBR2_1599</name>
</gene>
<dbReference type="PATRIC" id="fig|1434106.5.peg.2055"/>
<evidence type="ECO:0000259" key="3">
    <source>
        <dbReference type="PROSITE" id="PS51186"/>
    </source>
</evidence>
<name>A0A0E3R152_METBA</name>
<reference evidence="4 5" key="1">
    <citation type="submission" date="2014-07" db="EMBL/GenBank/DDBJ databases">
        <title>Methanogenic archaea and the global carbon cycle.</title>
        <authorList>
            <person name="Henriksen J.R."/>
            <person name="Luke J."/>
            <person name="Reinhart S."/>
            <person name="Benedict M.N."/>
            <person name="Youngblut N.D."/>
            <person name="Metcalf M.E."/>
            <person name="Whitaker R.J."/>
            <person name="Metcalf W.W."/>
        </authorList>
    </citation>
    <scope>NUCLEOTIDE SEQUENCE [LARGE SCALE GENOMIC DNA]</scope>
    <source>
        <strain evidence="4 5">227</strain>
    </source>
</reference>
<dbReference type="CDD" id="cd04301">
    <property type="entry name" value="NAT_SF"/>
    <property type="match status" value="1"/>
</dbReference>
<dbReference type="Pfam" id="PF00583">
    <property type="entry name" value="Acetyltransf_1"/>
    <property type="match status" value="1"/>
</dbReference>
<feature type="domain" description="N-acetyltransferase" evidence="3">
    <location>
        <begin position="16"/>
        <end position="196"/>
    </location>
</feature>
<dbReference type="AlphaFoldDB" id="A0A0E3R152"/>
<dbReference type="InterPro" id="IPR000182">
    <property type="entry name" value="GNAT_dom"/>
</dbReference>
<evidence type="ECO:0000256" key="2">
    <source>
        <dbReference type="ARBA" id="ARBA00023315"/>
    </source>
</evidence>
<dbReference type="PANTHER" id="PTHR43072:SF23">
    <property type="entry name" value="UPF0039 PROTEIN C11D3.02C"/>
    <property type="match status" value="1"/>
</dbReference>
<accession>A0A0E3R152</accession>
<dbReference type="Gene3D" id="3.40.630.30">
    <property type="match status" value="1"/>
</dbReference>
<dbReference type="RefSeq" id="WP_196297324.1">
    <property type="nucleotide sequence ID" value="NZ_CP009530.1"/>
</dbReference>
<evidence type="ECO:0000313" key="4">
    <source>
        <dbReference type="EMBL" id="AKB58115.1"/>
    </source>
</evidence>
<dbReference type="PANTHER" id="PTHR43072">
    <property type="entry name" value="N-ACETYLTRANSFERASE"/>
    <property type="match status" value="1"/>
</dbReference>
<dbReference type="InterPro" id="IPR016181">
    <property type="entry name" value="Acyl_CoA_acyltransferase"/>
</dbReference>
<dbReference type="GeneID" id="25418948"/>
<protein>
    <recommendedName>
        <fullName evidence="3">N-acetyltransferase domain-containing protein</fullName>
    </recommendedName>
</protein>
<dbReference type="Proteomes" id="UP000033079">
    <property type="component" value="Chromosome"/>
</dbReference>
<dbReference type="HOGENOM" id="CLU_1387579_0_0_2"/>
<evidence type="ECO:0000256" key="1">
    <source>
        <dbReference type="ARBA" id="ARBA00022679"/>
    </source>
</evidence>
<keyword evidence="1" id="KW-0808">Transferase</keyword>
<dbReference type="EMBL" id="CP009530">
    <property type="protein sequence ID" value="AKB58115.1"/>
    <property type="molecule type" value="Genomic_DNA"/>
</dbReference>
<dbReference type="SUPFAM" id="SSF55729">
    <property type="entry name" value="Acyl-CoA N-acyltransferases (Nat)"/>
    <property type="match status" value="1"/>
</dbReference>
<dbReference type="PROSITE" id="PS51186">
    <property type="entry name" value="GNAT"/>
    <property type="match status" value="1"/>
</dbReference>
<proteinExistence type="predicted"/>
<organism evidence="4 5">
    <name type="scientific">Methanosarcina barkeri 227</name>
    <dbReference type="NCBI Taxonomy" id="1434106"/>
    <lineage>
        <taxon>Archaea</taxon>
        <taxon>Methanobacteriati</taxon>
        <taxon>Methanobacteriota</taxon>
        <taxon>Stenosarchaea group</taxon>
        <taxon>Methanomicrobia</taxon>
        <taxon>Methanosarcinales</taxon>
        <taxon>Methanosarcinaceae</taxon>
        <taxon>Methanosarcina</taxon>
    </lineage>
</organism>
<evidence type="ECO:0000313" key="5">
    <source>
        <dbReference type="Proteomes" id="UP000033079"/>
    </source>
</evidence>